<feature type="compositionally biased region" description="Low complexity" evidence="3">
    <location>
        <begin position="12"/>
        <end position="37"/>
    </location>
</feature>
<dbReference type="InterPro" id="IPR046347">
    <property type="entry name" value="bZIP_sf"/>
</dbReference>
<dbReference type="GO" id="GO:0000976">
    <property type="term" value="F:transcription cis-regulatory region binding"/>
    <property type="evidence" value="ECO:0007669"/>
    <property type="project" value="InterPro"/>
</dbReference>
<feature type="compositionally biased region" description="Low complexity" evidence="3">
    <location>
        <begin position="255"/>
        <end position="264"/>
    </location>
</feature>
<evidence type="ECO:0000256" key="1">
    <source>
        <dbReference type="ARBA" id="ARBA00004123"/>
    </source>
</evidence>
<organism evidence="5 6">
    <name type="scientific">Rhodotorula toruloides</name>
    <name type="common">Yeast</name>
    <name type="synonym">Rhodosporidium toruloides</name>
    <dbReference type="NCBI Taxonomy" id="5286"/>
    <lineage>
        <taxon>Eukaryota</taxon>
        <taxon>Fungi</taxon>
        <taxon>Dikarya</taxon>
        <taxon>Basidiomycota</taxon>
        <taxon>Pucciniomycotina</taxon>
        <taxon>Microbotryomycetes</taxon>
        <taxon>Sporidiobolales</taxon>
        <taxon>Sporidiobolaceae</taxon>
        <taxon>Rhodotorula</taxon>
    </lineage>
</organism>
<accession>A0A2T0A8T0</accession>
<evidence type="ECO:0000256" key="3">
    <source>
        <dbReference type="SAM" id="MobiDB-lite"/>
    </source>
</evidence>
<evidence type="ECO:0000259" key="4">
    <source>
        <dbReference type="PROSITE" id="PS00036"/>
    </source>
</evidence>
<dbReference type="EMBL" id="LCTV02000006">
    <property type="protein sequence ID" value="PRQ74414.1"/>
    <property type="molecule type" value="Genomic_DNA"/>
</dbReference>
<gene>
    <name evidence="5" type="ORF">AAT19DRAFT_14767</name>
</gene>
<feature type="compositionally biased region" description="Basic and acidic residues" evidence="3">
    <location>
        <begin position="265"/>
        <end position="274"/>
    </location>
</feature>
<dbReference type="Pfam" id="PF00170">
    <property type="entry name" value="bZIP_1"/>
    <property type="match status" value="1"/>
</dbReference>
<dbReference type="OrthoDB" id="2530511at2759"/>
<dbReference type="PANTHER" id="PTHR40621">
    <property type="entry name" value="TRANSCRIPTION FACTOR KAPC-RELATED"/>
    <property type="match status" value="1"/>
</dbReference>
<dbReference type="GO" id="GO:0001228">
    <property type="term" value="F:DNA-binding transcription activator activity, RNA polymerase II-specific"/>
    <property type="evidence" value="ECO:0007669"/>
    <property type="project" value="TreeGrafter"/>
</dbReference>
<feature type="compositionally biased region" description="Polar residues" evidence="3">
    <location>
        <begin position="91"/>
        <end position="107"/>
    </location>
</feature>
<feature type="compositionally biased region" description="Polar residues" evidence="3">
    <location>
        <begin position="197"/>
        <end position="207"/>
    </location>
</feature>
<dbReference type="Proteomes" id="UP000239560">
    <property type="component" value="Unassembled WGS sequence"/>
</dbReference>
<reference evidence="5 6" key="1">
    <citation type="journal article" date="2018" name="Elife">
        <title>Functional genomics of lipid metabolism in the oleaginous yeast Rhodosporidium toruloides.</title>
        <authorList>
            <person name="Coradetti S.T."/>
            <person name="Pinel D."/>
            <person name="Geiselman G."/>
            <person name="Ito M."/>
            <person name="Mondo S."/>
            <person name="Reilly M.C."/>
            <person name="Cheng Y.F."/>
            <person name="Bauer S."/>
            <person name="Grigoriev I."/>
            <person name="Gladden J.M."/>
            <person name="Simmons B.A."/>
            <person name="Brem R."/>
            <person name="Arkin A.P."/>
            <person name="Skerker J.M."/>
        </authorList>
    </citation>
    <scope>NUCLEOTIDE SEQUENCE [LARGE SCALE GENOMIC DNA]</scope>
    <source>
        <strain evidence="5 6">NBRC 0880</strain>
    </source>
</reference>
<feature type="compositionally biased region" description="Polar residues" evidence="3">
    <location>
        <begin position="58"/>
        <end position="71"/>
    </location>
</feature>
<proteinExistence type="predicted"/>
<comment type="caution">
    <text evidence="5">The sequence shown here is derived from an EMBL/GenBank/DDBJ whole genome shotgun (WGS) entry which is preliminary data.</text>
</comment>
<protein>
    <recommendedName>
        <fullName evidence="4">BZIP domain-containing protein</fullName>
    </recommendedName>
</protein>
<evidence type="ECO:0000256" key="2">
    <source>
        <dbReference type="ARBA" id="ARBA00023242"/>
    </source>
</evidence>
<evidence type="ECO:0000313" key="5">
    <source>
        <dbReference type="EMBL" id="PRQ74414.1"/>
    </source>
</evidence>
<keyword evidence="2" id="KW-0539">Nucleus</keyword>
<feature type="region of interest" description="Disordered" evidence="3">
    <location>
        <begin position="1"/>
        <end position="274"/>
    </location>
</feature>
<sequence>MQSYSVMRDGFPPFSHSHNHPFPSDPSPSSSSSSPAANAPPPPPSHLASQRSRIPAFAQSTALSARRSSTEPAAHALSRPDTSRPFPPSYSHEQNGSARTSDPTNMMTGPLPTTKRLIPAFGSSSSSSTADVPAPPFRRPSTSSATASDPSRHSPEADNECAAALSALAASAPSPSPAPSSQPLPSHLPLPDAPPLSAQSTLGSSTDFPLGPPESNGGRVALSPDSGEGSGSGVGEGDEGAKGGKGKKELKQTKRAAQNRAAQRAFRERKQQQIRDLESRASTIPLLESRITSLESRCHSYELERQAWDRERCALWMRSFRGSSRLNRPFARLSSSLRLIHPACVVVLCAPSIPIHSLLPLSCNPFLLSHNRTRPYLEITRLQTSSAF</sequence>
<dbReference type="GO" id="GO:0090575">
    <property type="term" value="C:RNA polymerase II transcription regulator complex"/>
    <property type="evidence" value="ECO:0007669"/>
    <property type="project" value="TreeGrafter"/>
</dbReference>
<dbReference type="AlphaFoldDB" id="A0A2T0A8T0"/>
<dbReference type="SUPFAM" id="SSF57959">
    <property type="entry name" value="Leucine zipper domain"/>
    <property type="match status" value="1"/>
</dbReference>
<feature type="compositionally biased region" description="Low complexity" evidence="3">
    <location>
        <begin position="162"/>
        <end position="173"/>
    </location>
</feature>
<feature type="domain" description="BZIP" evidence="4">
    <location>
        <begin position="254"/>
        <end position="269"/>
    </location>
</feature>
<dbReference type="PROSITE" id="PS00036">
    <property type="entry name" value="BZIP_BASIC"/>
    <property type="match status" value="1"/>
</dbReference>
<dbReference type="InterPro" id="IPR004827">
    <property type="entry name" value="bZIP"/>
</dbReference>
<dbReference type="PANTHER" id="PTHR40621:SF6">
    <property type="entry name" value="AP-1-LIKE TRANSCRIPTION FACTOR YAP1-RELATED"/>
    <property type="match status" value="1"/>
</dbReference>
<feature type="compositionally biased region" description="Pro residues" evidence="3">
    <location>
        <begin position="174"/>
        <end position="194"/>
    </location>
</feature>
<evidence type="ECO:0000313" key="6">
    <source>
        <dbReference type="Proteomes" id="UP000239560"/>
    </source>
</evidence>
<comment type="subcellular location">
    <subcellularLocation>
        <location evidence="1">Nucleus</location>
    </subcellularLocation>
</comment>
<feature type="compositionally biased region" description="Basic and acidic residues" evidence="3">
    <location>
        <begin position="239"/>
        <end position="252"/>
    </location>
</feature>
<feature type="compositionally biased region" description="Low complexity" evidence="3">
    <location>
        <begin position="139"/>
        <end position="149"/>
    </location>
</feature>
<name>A0A2T0A8T0_RHOTO</name>
<dbReference type="Gene3D" id="1.20.5.170">
    <property type="match status" value="1"/>
</dbReference>
<dbReference type="InterPro" id="IPR050936">
    <property type="entry name" value="AP-1-like"/>
</dbReference>